<dbReference type="SUPFAM" id="SSF53901">
    <property type="entry name" value="Thiolase-like"/>
    <property type="match status" value="3"/>
</dbReference>
<dbReference type="InterPro" id="IPR009081">
    <property type="entry name" value="PP-bd_ACP"/>
</dbReference>
<dbReference type="Pfam" id="PF00550">
    <property type="entry name" value="PP-binding"/>
    <property type="match status" value="2"/>
</dbReference>
<dbReference type="Gene3D" id="3.10.129.110">
    <property type="entry name" value="Polyketide synthase dehydratase"/>
    <property type="match status" value="1"/>
</dbReference>
<feature type="active site" description="Proton donor; for dehydratase activity" evidence="6">
    <location>
        <position position="2167"/>
    </location>
</feature>
<dbReference type="Gene3D" id="3.40.366.10">
    <property type="entry name" value="Malonyl-Coenzyme A Acyl Carrier Protein, domain 2"/>
    <property type="match status" value="2"/>
</dbReference>
<dbReference type="EMBL" id="FOMZ01000013">
    <property type="protein sequence ID" value="SFE43511.1"/>
    <property type="molecule type" value="Genomic_DNA"/>
</dbReference>
<dbReference type="Gene3D" id="3.90.180.10">
    <property type="entry name" value="Medium-chain alcohol dehydrogenases, catalytic domain"/>
    <property type="match status" value="1"/>
</dbReference>
<dbReference type="Gene3D" id="3.40.50.720">
    <property type="entry name" value="NAD(P)-binding Rossmann-like Domain"/>
    <property type="match status" value="1"/>
</dbReference>
<dbReference type="GO" id="GO:0006633">
    <property type="term" value="P:fatty acid biosynthetic process"/>
    <property type="evidence" value="ECO:0007669"/>
    <property type="project" value="InterPro"/>
</dbReference>
<dbReference type="InterPro" id="IPR036291">
    <property type="entry name" value="NAD(P)-bd_dom_sf"/>
</dbReference>
<dbReference type="SMART" id="SM00827">
    <property type="entry name" value="PKS_AT"/>
    <property type="match status" value="2"/>
</dbReference>
<dbReference type="Pfam" id="PF22953">
    <property type="entry name" value="SpnB_Rossmann"/>
    <property type="match status" value="1"/>
</dbReference>
<dbReference type="InterPro" id="IPR036736">
    <property type="entry name" value="ACP-like_sf"/>
</dbReference>
<gene>
    <name evidence="11" type="ORF">SAMN04487819_113122</name>
</gene>
<dbReference type="InterPro" id="IPR013968">
    <property type="entry name" value="PKS_KR"/>
</dbReference>
<dbReference type="Pfam" id="PF13602">
    <property type="entry name" value="ADH_zinc_N_2"/>
    <property type="match status" value="1"/>
</dbReference>
<dbReference type="SMART" id="SM00822">
    <property type="entry name" value="PKS_KR"/>
    <property type="match status" value="1"/>
</dbReference>
<dbReference type="Gene3D" id="1.10.1200.10">
    <property type="entry name" value="ACP-like"/>
    <property type="match status" value="2"/>
</dbReference>
<dbReference type="GO" id="GO:0005886">
    <property type="term" value="C:plasma membrane"/>
    <property type="evidence" value="ECO:0007669"/>
    <property type="project" value="TreeGrafter"/>
</dbReference>
<dbReference type="PROSITE" id="PS01162">
    <property type="entry name" value="QOR_ZETA_CRYSTAL"/>
    <property type="match status" value="1"/>
</dbReference>
<dbReference type="Gene3D" id="3.40.50.11460">
    <property type="match status" value="1"/>
</dbReference>
<dbReference type="InterPro" id="IPR042104">
    <property type="entry name" value="PKS_dehydratase_sf"/>
</dbReference>
<dbReference type="Pfam" id="PF00109">
    <property type="entry name" value="ketoacyl-synt"/>
    <property type="match status" value="3"/>
</dbReference>
<dbReference type="CDD" id="cd08956">
    <property type="entry name" value="KR_3_FAS_SDR_x"/>
    <property type="match status" value="1"/>
</dbReference>
<dbReference type="Gene3D" id="3.40.47.10">
    <property type="match status" value="3"/>
</dbReference>
<dbReference type="InterPro" id="IPR014031">
    <property type="entry name" value="Ketoacyl_synth_C"/>
</dbReference>
<proteinExistence type="predicted"/>
<keyword evidence="12" id="KW-1185">Reference proteome</keyword>
<reference evidence="12" key="1">
    <citation type="submission" date="2016-10" db="EMBL/GenBank/DDBJ databases">
        <authorList>
            <person name="Varghese N."/>
            <person name="Submissions S."/>
        </authorList>
    </citation>
    <scope>NUCLEOTIDE SEQUENCE [LARGE SCALE GENOMIC DNA]</scope>
    <source>
        <strain evidence="12">DSM 45004</strain>
    </source>
</reference>
<dbReference type="InterPro" id="IPR049551">
    <property type="entry name" value="PKS_DH_C"/>
</dbReference>
<evidence type="ECO:0000256" key="4">
    <source>
        <dbReference type="ARBA" id="ARBA00023268"/>
    </source>
</evidence>
<dbReference type="PROSITE" id="PS50075">
    <property type="entry name" value="CARRIER"/>
    <property type="match status" value="2"/>
</dbReference>
<dbReference type="InterPro" id="IPR055123">
    <property type="entry name" value="SpnB-like_Rossmann"/>
</dbReference>
<evidence type="ECO:0000259" key="10">
    <source>
        <dbReference type="PROSITE" id="PS52019"/>
    </source>
</evidence>
<dbReference type="Pfam" id="PF00698">
    <property type="entry name" value="Acyl_transf_1"/>
    <property type="match status" value="2"/>
</dbReference>
<dbReference type="InterPro" id="IPR006162">
    <property type="entry name" value="Ppantetheine_attach_site"/>
</dbReference>
<feature type="domain" description="Ketosynthase family 3 (KS3)" evidence="9">
    <location>
        <begin position="3157"/>
        <end position="3584"/>
    </location>
</feature>
<sequence>MNVPIAVVGTAGRFPGAASTRELWRLLLRESCPTDVVPPSRFDIDRFYDPDARSPGALGSRYGGFLDGIDRFDAGFFSFSRREARVMDPQQRLLLEVAWEAFEDAGLRAGAETGVYLGMIANEYAERLPADNVDLSALTGAGSRNAAAGRLSRFFGASGPSMVIDTDRSSSLVAVEQASRALARGECSVALAGGSNLILSPRTSMAFSNAGSLAPDGRCKFGDAAADGFVRSEAVGLVVLKPFQAALADGDSIHAVLLGGAVNSNGSASSDLMRPSVDSQVEVLGSACRDADVAPEEVGYVEAHGTGTPAGDPAELTALGAAYRGQGGDRLRIGSVKTNIGHTEAAAGVCGLVKTVWALREGVLPPSLHFRTPREDVDFDELGLRVVTECEAWSEPDSPNGATGSRGSGRLAGVSSFGLTGTNAHVVLASAAEAKRRFPELLPPEAEPDAAETTARAQVVTISAHSRAALTAHVRAHRDRVSEWDGTTHGSLSRLAHTTGARRMHREHRLAAVVRSTDELADELDAYLHGEPSGNIATGIAESGRRVVFVCAGQGSQWLGMGRELLEREPVFADAIRRIDAAARPYSWSPLAELSSGGDSAEAGAHDVQPALFAMTVGLAELWRSRGVEPDAYVGNSMGEVAAAFLAGALTLEDAVRVIWERSRLTASISGTAGEVMSVELPAEALTPWLEPYEQRVVVGVYSSPHASVLSGDSAALAELAQRFEANGITCRTVPFRAPIASHSPLMEPLREPMLDALRSVRTHGCTTPFLSTVDVEYVTEPFGADYWWRNLREPVRFEPAVRRLLAEGYDTFVELSPHPTLRRPVEDTAYEAGATAKVVSSLRRERPERETLLANLAELHVWGVPVDWAKLHEKPESPVALPSYPWQRQSYWLDPATPEADGAAGRPETTGNSATVGTDSPEDQVASSAANEHDDRVPSFRSRLEAAEQRERVSLLESFLRREIARVLDEEAAEDVPLDVPFHELGVTSVLGLDLCTRLERALEHRVPPPVLYRTGTVRALTGWFREELELGTASGATGADSAVDPNTVPHGDATASVADSSAEPIAVVATACRFPGGVVDPDGFWELLRTGGDAITDVPASRFDIDAVFDPDPDAAGSTYSRSGGFLDGIDGFDPTFFGIPPHEAKSIDPQQRLLLETTWETLERAGLRAEELKGSRTGVFVGLWTEEYQNEALRDAGRIDAYTLLGTNPSATAGRISYWLGLRGPNLPVNTACSSSLVAMHLACQSLRSGECEQALVGGVNVLLSAAGFVYFSRVGALSPTGRCQAFSADADGYVRSEGCGMVLLKRLSDAERDGDHVLAVVRGSAVNQDGRSNGFTAPNGTAQREMLSQALDRADIAGNTVDAVECHGTGTPLGDPTEVQALAEVYGRDRSVDRPLLLGSVKSNIGHTEAAAGIAGLLKAVLSLQRETLPPSLHVERLNPHLAWDESPVHVATEPTPLPSGTRPRRIGVSSFGISGTNAHVILEEAPAIEGFEHDGDVRSPSSAASFPLVISGHTESALRANAARLAEWLDEAFERDGRSLELRDVAAGLVTRRTAFGERVAVPVSEPAGAVERLRAVAGGSLPQGAVRAAASCERLVLVFPGQGGQFPGMCRSLLGDEVFRAALVECDEALWPHVGFSVVELLAADDEVQREALDRVTVVQPVLFAVGVALSRVWGCWGVSPDAVVGHSQGEVAAAVVAGVLSVAEGARVVGVRSRLVAGLAGDGGMGSVSLPVEQVQRRLHEWGGALSVAVVNTAESTVVAGDRGELEEFLAVLEGEGVSCRRIKVDYASHSPQVDPVLESVRSELADLVPGSGDVPVFSTVRGARVDGSELDGDYWADNLREPVRLDRALEALAPGEETVFLELGAHPVLVGPLGGAGHDAVVGSLHREEDGASRLRQAAAELFTHGIPVEWDTVYAGTGARVVDLPTYAFQHQHYWLRPSEVESVEPARLGLDGGEHPLLSARTDLSDGSVLFTGSLDRTTQGWLDDHRIFDTVLVPGTALVEMALHAARAVGLTDVGEALLAAPLPLTADELRRVQLLVAEPDDEGNRAFTIHSRVEADEIETTWVRHVTGTLAAHEFPEPTPVATWPPEDAAPADLTGLYERLAARGYGYGPAFRGVTKAWHLGTTTFVEVTSPPEIARDPEGPRAAEFGVHPALLDATLHCVLETAAGEEALVLPFEWRRVALHAVGATALRARIERDGRELRIDAFDLAGQPLATIEALVTRPATETQLSTASDADARQLYRLRAVPLHETEPADISRHRFVDGWTADVESVLAELEEEQATTEKSDTAPRPLLVVDWSGSETGLEATRETTLRGLEWLRRWYSSDRAASARLVWLTRGALSCRVSDPSVNPAAAALWGLGRTARLEHPDRDLVLLDVDDTAEPALTDLLARIPTDEPQLAARRGELNRLRLESEARTDELEEPTADEWRLDIGERGDLSTLRLTPHPEAAEKLPPGCVRIAVRAGGINFRDVLTAMGMYPGEAEPLGFEGAGVVTEAAEDVADLVPGDRVVGFFASAFASLAVADARKVRPIPDAVSFAEAATVPVVFLTASYALDHLAGVMNGERLLLHSAAGGVGQAAIQLARLRGVEVFATAGPAKWDELRALGLPDDHIASSRDTDFETAFTRVTGGEGVDVVLNSLTDEKIDASLRLLSPGGRFIEMGKTDVREAEALRESHPGVSYRAFDLLAEVEPARLGEMLDEVLADMARERLRPLPYRAVDLRGARDVFRVMAQGGHTGKLVFQPPRRPLRREIDTEGTVLITGGTGGLAGALAEHLVTVHGVRHLLLLSRSGNAASGTDDRLAELLAAGAETVRVEACDVVDRQALADVLDAVPAAHPLTAVVHAAGVLDDGMLAELSPERVSNVFGPKVDAAWHLHELTRELDLSAFVLFSSVIGTVGNASQGAYAAANAALDALAARRRAMGLAATSIAWGTWADAGMVTRLDTALQRRLRRGGLVPLRSEQGLRLFDRVLDADRTNEVAVRVDQRALQRTADEDLSAVPPVLRGFVRSSARRAADAAATTDGPVRRLAELDTPEARHEALLEIVRSEIATVMGLPTARSVPVGGGQNAPSLRELGVDSLMAVEIRNRLSKLVGEPLPTTLLFDQPTVDALARYLADKLGEPVQRSATASSRTTEREAPLDEPIAIVSMACRFPGEVDGPEQLWRLLADGEDGITAFPDRPGWEIDGLYSPDPDEPGRSVTREGGFLHDAGRFDASFFGISPREAQRIDPQQRLLLEVSWEALERTGIVPASLEGSSSGVYFGLMYNDYGGRLLDHRESLDGYVTVGSLQSAASGRLAYTLGLRGPAVSVDTACSSSLVGIHQAMQGLRRGECDLAFAGGVTVMTTPSMFIEFSRQRGLAPDGRCKPFSELADGAAWSEGCGVLLLERLSDARANGHEVLAVLRSGAVNQDGRSQGLTAPNGPAQERVIGAALRAGGLAPDEVDAVEAHGTGTTLGDPIEANALLASYGDGHDSDTPLYVGSVKSNLGHPQAAAGVAGVIKMVQALRHEELPRSLYAESPSSHVDWSSGQVRLLDEAVSWPRREGHVRRAGVSSFGISGTNAHVIVEEAPAGAPEVVGEGEPSAELAAVPLVLSGHTESALRANAARLAEFVESVAGEGCCEGFLSGVARALVTRRTAFGERVAVPVSEPAGAVERLRSVAGGSLPQGAVRVAACRERVVWVFPGQGGQH</sequence>
<evidence type="ECO:0000256" key="7">
    <source>
        <dbReference type="SAM" id="MobiDB-lite"/>
    </source>
</evidence>
<dbReference type="PROSITE" id="PS00606">
    <property type="entry name" value="KS3_1"/>
    <property type="match status" value="2"/>
</dbReference>
<dbReference type="SMART" id="SM00823">
    <property type="entry name" value="PKS_PP"/>
    <property type="match status" value="2"/>
</dbReference>
<feature type="domain" description="Carrier" evidence="8">
    <location>
        <begin position="3055"/>
        <end position="3135"/>
    </location>
</feature>
<dbReference type="SUPFAM" id="SSF50129">
    <property type="entry name" value="GroES-like"/>
    <property type="match status" value="1"/>
</dbReference>
<dbReference type="CDD" id="cd00833">
    <property type="entry name" value="PKS"/>
    <property type="match status" value="3"/>
</dbReference>
<dbReference type="InterPro" id="IPR057326">
    <property type="entry name" value="KR_dom"/>
</dbReference>
<dbReference type="GO" id="GO:0016491">
    <property type="term" value="F:oxidoreductase activity"/>
    <property type="evidence" value="ECO:0007669"/>
    <property type="project" value="InterPro"/>
</dbReference>
<feature type="active site" description="Proton acceptor; for dehydratase activity" evidence="6">
    <location>
        <position position="1996"/>
    </location>
</feature>
<dbReference type="InterPro" id="IPR049552">
    <property type="entry name" value="PKS_DH_N"/>
</dbReference>
<dbReference type="SMART" id="SM00829">
    <property type="entry name" value="PKS_ER"/>
    <property type="match status" value="1"/>
</dbReference>
<keyword evidence="3" id="KW-0808">Transferase</keyword>
<protein>
    <submittedName>
        <fullName evidence="11">Polyketide synthase 12</fullName>
    </submittedName>
</protein>
<dbReference type="InterPro" id="IPR002364">
    <property type="entry name" value="Quin_OxRdtase/zeta-crystal_CS"/>
</dbReference>
<evidence type="ECO:0000259" key="9">
    <source>
        <dbReference type="PROSITE" id="PS52004"/>
    </source>
</evidence>
<feature type="region of interest" description="Disordered" evidence="7">
    <location>
        <begin position="896"/>
        <end position="939"/>
    </location>
</feature>
<dbReference type="SUPFAM" id="SSF51735">
    <property type="entry name" value="NAD(P)-binding Rossmann-fold domains"/>
    <property type="match status" value="3"/>
</dbReference>
<dbReference type="InterPro" id="IPR016035">
    <property type="entry name" value="Acyl_Trfase/lysoPLipase"/>
</dbReference>
<dbReference type="GO" id="GO:0008270">
    <property type="term" value="F:zinc ion binding"/>
    <property type="evidence" value="ECO:0007669"/>
    <property type="project" value="InterPro"/>
</dbReference>
<dbReference type="Proteomes" id="UP000198716">
    <property type="component" value="Unassembled WGS sequence"/>
</dbReference>
<dbReference type="InterPro" id="IPR020843">
    <property type="entry name" value="ER"/>
</dbReference>
<dbReference type="CDD" id="cd05195">
    <property type="entry name" value="enoyl_red"/>
    <property type="match status" value="1"/>
</dbReference>
<dbReference type="Gene3D" id="3.30.70.3290">
    <property type="match status" value="2"/>
</dbReference>
<dbReference type="InterPro" id="IPR011032">
    <property type="entry name" value="GroES-like_sf"/>
</dbReference>
<dbReference type="SUPFAM" id="SSF47336">
    <property type="entry name" value="ACP-like"/>
    <property type="match status" value="2"/>
</dbReference>
<feature type="region of interest" description="N-terminal hotdog fold" evidence="6">
    <location>
        <begin position="1965"/>
        <end position="2089"/>
    </location>
</feature>
<dbReference type="GO" id="GO:0031177">
    <property type="term" value="F:phosphopantetheine binding"/>
    <property type="evidence" value="ECO:0007669"/>
    <property type="project" value="InterPro"/>
</dbReference>
<dbReference type="InterPro" id="IPR032821">
    <property type="entry name" value="PKS_assoc"/>
</dbReference>
<dbReference type="Pfam" id="PF02801">
    <property type="entry name" value="Ketoacyl-synt_C"/>
    <property type="match status" value="3"/>
</dbReference>
<evidence type="ECO:0000313" key="12">
    <source>
        <dbReference type="Proteomes" id="UP000198716"/>
    </source>
</evidence>
<dbReference type="GO" id="GO:0071770">
    <property type="term" value="P:DIM/DIP cell wall layer assembly"/>
    <property type="evidence" value="ECO:0007669"/>
    <property type="project" value="TreeGrafter"/>
</dbReference>
<dbReference type="RefSeq" id="WP_139219589.1">
    <property type="nucleotide sequence ID" value="NZ_FOMZ01000013.1"/>
</dbReference>
<evidence type="ECO:0000256" key="6">
    <source>
        <dbReference type="PROSITE-ProRule" id="PRU01363"/>
    </source>
</evidence>
<dbReference type="InterPro" id="IPR014043">
    <property type="entry name" value="Acyl_transferase_dom"/>
</dbReference>
<keyword evidence="2" id="KW-0597">Phosphoprotein</keyword>
<dbReference type="FunFam" id="3.40.50.720:FF:000209">
    <property type="entry name" value="Polyketide synthase Pks12"/>
    <property type="match status" value="1"/>
</dbReference>
<dbReference type="InterPro" id="IPR001227">
    <property type="entry name" value="Ac_transferase_dom_sf"/>
</dbReference>
<dbReference type="InterPro" id="IPR020807">
    <property type="entry name" value="PKS_DH"/>
</dbReference>
<organism evidence="11 12">
    <name type="scientific">Actinopolyspora alba</name>
    <dbReference type="NCBI Taxonomy" id="673379"/>
    <lineage>
        <taxon>Bacteria</taxon>
        <taxon>Bacillati</taxon>
        <taxon>Actinomycetota</taxon>
        <taxon>Actinomycetes</taxon>
        <taxon>Actinopolysporales</taxon>
        <taxon>Actinopolysporaceae</taxon>
        <taxon>Actinopolyspora</taxon>
        <taxon>Actinopolyspora alba group</taxon>
    </lineage>
</organism>
<feature type="non-terminal residue" evidence="11">
    <location>
        <position position="3706"/>
    </location>
</feature>
<dbReference type="InterPro" id="IPR016039">
    <property type="entry name" value="Thiolase-like"/>
</dbReference>
<dbReference type="SMART" id="SM00826">
    <property type="entry name" value="PKS_DH"/>
    <property type="match status" value="1"/>
</dbReference>
<feature type="domain" description="Carrier" evidence="8">
    <location>
        <begin position="952"/>
        <end position="1030"/>
    </location>
</feature>
<dbReference type="InterPro" id="IPR014030">
    <property type="entry name" value="Ketoacyl_synth_N"/>
</dbReference>
<feature type="region of interest" description="C-terminal hotdog fold" evidence="6">
    <location>
        <begin position="2101"/>
        <end position="2242"/>
    </location>
</feature>
<dbReference type="Pfam" id="PF14765">
    <property type="entry name" value="PS-DH"/>
    <property type="match status" value="1"/>
</dbReference>
<dbReference type="InterPro" id="IPR016036">
    <property type="entry name" value="Malonyl_transacylase_ACP-bd"/>
</dbReference>
<evidence type="ECO:0000256" key="5">
    <source>
        <dbReference type="ARBA" id="ARBA00023315"/>
    </source>
</evidence>
<dbReference type="Pfam" id="PF21089">
    <property type="entry name" value="PKS_DH_N"/>
    <property type="match status" value="1"/>
</dbReference>
<dbReference type="InterPro" id="IPR020841">
    <property type="entry name" value="PKS_Beta-ketoAc_synthase_dom"/>
</dbReference>
<dbReference type="Pfam" id="PF08240">
    <property type="entry name" value="ADH_N"/>
    <property type="match status" value="1"/>
</dbReference>
<keyword evidence="5" id="KW-0012">Acyltransferase</keyword>
<feature type="compositionally biased region" description="Polar residues" evidence="7">
    <location>
        <begin position="910"/>
        <end position="919"/>
    </location>
</feature>
<dbReference type="PANTHER" id="PTHR43775:SF51">
    <property type="entry name" value="INACTIVE PHENOLPHTHIOCEROL SYNTHESIS POLYKETIDE SYNTHASE TYPE I PKS1-RELATED"/>
    <property type="match status" value="1"/>
</dbReference>
<dbReference type="InterPro" id="IPR013154">
    <property type="entry name" value="ADH-like_N"/>
</dbReference>
<dbReference type="SMART" id="SM00825">
    <property type="entry name" value="PKS_KS"/>
    <property type="match status" value="3"/>
</dbReference>
<evidence type="ECO:0000313" key="11">
    <source>
        <dbReference type="EMBL" id="SFE43511.1"/>
    </source>
</evidence>
<dbReference type="PROSITE" id="PS52019">
    <property type="entry name" value="PKS_MFAS_DH"/>
    <property type="match status" value="1"/>
</dbReference>
<feature type="domain" description="PKS/mFAS DH" evidence="10">
    <location>
        <begin position="1965"/>
        <end position="2242"/>
    </location>
</feature>
<name>A0A1I2AHP3_9ACTN</name>
<dbReference type="SUPFAM" id="SSF52151">
    <property type="entry name" value="FabD/lysophospholipase-like"/>
    <property type="match status" value="2"/>
</dbReference>
<dbReference type="GO" id="GO:0004315">
    <property type="term" value="F:3-oxoacyl-[acyl-carrier-protein] synthase activity"/>
    <property type="evidence" value="ECO:0007669"/>
    <property type="project" value="InterPro"/>
</dbReference>
<dbReference type="InterPro" id="IPR020806">
    <property type="entry name" value="PKS_PP-bd"/>
</dbReference>
<dbReference type="SUPFAM" id="SSF55048">
    <property type="entry name" value="Probable ACP-binding domain of malonyl-CoA ACP transacylase"/>
    <property type="match status" value="2"/>
</dbReference>
<dbReference type="InterPro" id="IPR049900">
    <property type="entry name" value="PKS_mFAS_DH"/>
</dbReference>
<dbReference type="FunFam" id="3.40.47.10:FF:000019">
    <property type="entry name" value="Polyketide synthase type I"/>
    <property type="match status" value="2"/>
</dbReference>
<dbReference type="InterPro" id="IPR050091">
    <property type="entry name" value="PKS_NRPS_Biosynth_Enz"/>
</dbReference>
<dbReference type="PROSITE" id="PS52004">
    <property type="entry name" value="KS3_2"/>
    <property type="match status" value="3"/>
</dbReference>
<dbReference type="PANTHER" id="PTHR43775">
    <property type="entry name" value="FATTY ACID SYNTHASE"/>
    <property type="match status" value="1"/>
</dbReference>
<dbReference type="PROSITE" id="PS00012">
    <property type="entry name" value="PHOSPHOPANTETHEINE"/>
    <property type="match status" value="1"/>
</dbReference>
<evidence type="ECO:0000256" key="1">
    <source>
        <dbReference type="ARBA" id="ARBA00022450"/>
    </source>
</evidence>
<dbReference type="InterPro" id="IPR018201">
    <property type="entry name" value="Ketoacyl_synth_AS"/>
</dbReference>
<accession>A0A1I2AHP3</accession>
<dbReference type="GO" id="GO:0005737">
    <property type="term" value="C:cytoplasm"/>
    <property type="evidence" value="ECO:0007669"/>
    <property type="project" value="TreeGrafter"/>
</dbReference>
<evidence type="ECO:0000256" key="3">
    <source>
        <dbReference type="ARBA" id="ARBA00022679"/>
    </source>
</evidence>
<keyword evidence="1" id="KW-0596">Phosphopantetheine</keyword>
<feature type="domain" description="Ketosynthase family 3 (KS3)" evidence="9">
    <location>
        <begin position="2"/>
        <end position="430"/>
    </location>
</feature>
<keyword evidence="4" id="KW-0511">Multifunctional enzyme</keyword>
<evidence type="ECO:0000259" key="8">
    <source>
        <dbReference type="PROSITE" id="PS50075"/>
    </source>
</evidence>
<evidence type="ECO:0000256" key="2">
    <source>
        <dbReference type="ARBA" id="ARBA00022553"/>
    </source>
</evidence>
<dbReference type="GO" id="GO:0004312">
    <property type="term" value="F:fatty acid synthase activity"/>
    <property type="evidence" value="ECO:0007669"/>
    <property type="project" value="TreeGrafter"/>
</dbReference>
<dbReference type="Pfam" id="PF16197">
    <property type="entry name" value="KAsynt_C_assoc"/>
    <property type="match status" value="3"/>
</dbReference>
<feature type="domain" description="Ketosynthase family 3 (KS3)" evidence="9">
    <location>
        <begin position="1064"/>
        <end position="1489"/>
    </location>
</feature>
<dbReference type="Pfam" id="PF08659">
    <property type="entry name" value="KR"/>
    <property type="match status" value="1"/>
</dbReference>